<evidence type="ECO:0000313" key="4">
    <source>
        <dbReference type="Proteomes" id="UP000822184"/>
    </source>
</evidence>
<reference evidence="3" key="1">
    <citation type="submission" date="2020-06" db="EMBL/GenBank/DDBJ databases">
        <title>Genomic insights into acetone-butanol-ethanol (ABE) fermentation by sequencing solventogenic clostridia strains.</title>
        <authorList>
            <person name="Brown S."/>
        </authorList>
    </citation>
    <scope>NUCLEOTIDE SEQUENCE</scope>
    <source>
        <strain evidence="3">DJ123</strain>
    </source>
</reference>
<evidence type="ECO:0000313" key="3">
    <source>
        <dbReference type="EMBL" id="NSB17454.1"/>
    </source>
</evidence>
<dbReference type="Proteomes" id="UP000822184">
    <property type="component" value="Unassembled WGS sequence"/>
</dbReference>
<name>A0AAE5EY58_CLOBE</name>
<dbReference type="Gene3D" id="3.40.1440.10">
    <property type="entry name" value="GIY-YIG endonuclease"/>
    <property type="match status" value="1"/>
</dbReference>
<gene>
    <name evidence="3" type="ORF">BCD95_005713</name>
</gene>
<sequence length="177" mass="20303">MDKLVAGVYGIEDVNTGNIYIGSADKDNGIKKRWSCHMAHLRNNEYKYKELQEAFNDSENRIKWIILEECYDDSQLEELENYYLEYADKVEGWHVINKEKKSKKRTKVADKSKMSKAQTGESNGHCTKLCVEDVKEIKQMLANGVKQSLIANKFGVSNTLIWNISRGKRWASVGGEC</sequence>
<dbReference type="RefSeq" id="WP_077855446.1">
    <property type="nucleotide sequence ID" value="NZ_JABTDW010000001.1"/>
</dbReference>
<feature type="region of interest" description="Disordered" evidence="1">
    <location>
        <begin position="104"/>
        <end position="123"/>
    </location>
</feature>
<dbReference type="EMBL" id="JABTDW010000001">
    <property type="protein sequence ID" value="NSB17454.1"/>
    <property type="molecule type" value="Genomic_DNA"/>
</dbReference>
<evidence type="ECO:0000259" key="2">
    <source>
        <dbReference type="SMART" id="SM00465"/>
    </source>
</evidence>
<comment type="caution">
    <text evidence="3">The sequence shown here is derived from an EMBL/GenBank/DDBJ whole genome shotgun (WGS) entry which is preliminary data.</text>
</comment>
<feature type="domain" description="GIY-YIG" evidence="2">
    <location>
        <begin position="5"/>
        <end position="99"/>
    </location>
</feature>
<dbReference type="InterPro" id="IPR000305">
    <property type="entry name" value="GIY-YIG_endonuc"/>
</dbReference>
<accession>A0AAE5EY58</accession>
<dbReference type="SMART" id="SM00465">
    <property type="entry name" value="GIYc"/>
    <property type="match status" value="1"/>
</dbReference>
<dbReference type="InterPro" id="IPR035901">
    <property type="entry name" value="GIY-YIG_endonuc_sf"/>
</dbReference>
<dbReference type="Pfam" id="PF01541">
    <property type="entry name" value="GIY-YIG"/>
    <property type="match status" value="1"/>
</dbReference>
<evidence type="ECO:0000256" key="1">
    <source>
        <dbReference type="SAM" id="MobiDB-lite"/>
    </source>
</evidence>
<dbReference type="SUPFAM" id="SSF82771">
    <property type="entry name" value="GIY-YIG endonuclease"/>
    <property type="match status" value="1"/>
</dbReference>
<proteinExistence type="predicted"/>
<dbReference type="AlphaFoldDB" id="A0AAE5EY58"/>
<protein>
    <submittedName>
        <fullName evidence="3">Transposase YdaD</fullName>
    </submittedName>
</protein>
<organism evidence="3 4">
    <name type="scientific">Clostridium beijerinckii</name>
    <name type="common">Clostridium MP</name>
    <dbReference type="NCBI Taxonomy" id="1520"/>
    <lineage>
        <taxon>Bacteria</taxon>
        <taxon>Bacillati</taxon>
        <taxon>Bacillota</taxon>
        <taxon>Clostridia</taxon>
        <taxon>Eubacteriales</taxon>
        <taxon>Clostridiaceae</taxon>
        <taxon>Clostridium</taxon>
    </lineage>
</organism>